<sequence>MIRVTYETKPILMTLCGWGLDREDAIQFLKDVRYDDYNGFGRHFVTELIEELSEITDSDYRKLAKFLY</sequence>
<dbReference type="EMBL" id="MPJZ01000065">
    <property type="protein sequence ID" value="OLU44518.1"/>
    <property type="molecule type" value="Genomic_DNA"/>
</dbReference>
<dbReference type="Proteomes" id="UP000186758">
    <property type="component" value="Unassembled WGS sequence"/>
</dbReference>
<comment type="caution">
    <text evidence="1">The sequence shown here is derived from an EMBL/GenBank/DDBJ whole genome shotgun (WGS) entry which is preliminary data.</text>
</comment>
<accession>A0A1Q9YJB5</accession>
<gene>
    <name evidence="1" type="ORF">BO223_08000</name>
</gene>
<protein>
    <submittedName>
        <fullName evidence="1">Uncharacterized protein</fullName>
    </submittedName>
</protein>
<name>A0A1Q9YJB5_9FIRM</name>
<dbReference type="AlphaFoldDB" id="A0A1Q9YJB5"/>
<proteinExistence type="predicted"/>
<reference evidence="1 2" key="1">
    <citation type="submission" date="2016-11" db="EMBL/GenBank/DDBJ databases">
        <title>Description of two novel members of the family Erysipelotrichaceae: Ileibacterium lipovorans gen. nov., sp. nov. and Dubosiella newyorkensis, gen. nov., sp. nov.</title>
        <authorList>
            <person name="Cox L.M."/>
            <person name="Sohn J."/>
            <person name="Tyrrell K.L."/>
            <person name="Citron D.M."/>
            <person name="Lawson P.A."/>
            <person name="Patel N.B."/>
            <person name="Iizumi T."/>
            <person name="Perez-Perez G.I."/>
            <person name="Goldstein E.J."/>
            <person name="Blaser M.J."/>
        </authorList>
    </citation>
    <scope>NUCLEOTIDE SEQUENCE [LARGE SCALE GENOMIC DNA]</scope>
    <source>
        <strain evidence="1 2">NYU-BL-K8</strain>
    </source>
</reference>
<evidence type="ECO:0000313" key="1">
    <source>
        <dbReference type="EMBL" id="OLU44518.1"/>
    </source>
</evidence>
<evidence type="ECO:0000313" key="2">
    <source>
        <dbReference type="Proteomes" id="UP000186758"/>
    </source>
</evidence>
<organism evidence="1 2">
    <name type="scientific">Faecalibaculum rodentium</name>
    <dbReference type="NCBI Taxonomy" id="1702221"/>
    <lineage>
        <taxon>Bacteria</taxon>
        <taxon>Bacillati</taxon>
        <taxon>Bacillota</taxon>
        <taxon>Erysipelotrichia</taxon>
        <taxon>Erysipelotrichales</taxon>
        <taxon>Erysipelotrichaceae</taxon>
        <taxon>Faecalibaculum</taxon>
    </lineage>
</organism>